<keyword evidence="2" id="KW-1185">Reference proteome</keyword>
<reference evidence="1" key="1">
    <citation type="submission" date="2021-05" db="EMBL/GenBank/DDBJ databases">
        <title>Molecular characterization for Shewanella algae harboring chromosomal blaOXA-55-like strains isolated from clinical and environment sample.</title>
        <authorList>
            <person name="Ohama Y."/>
            <person name="Aoki K."/>
            <person name="Harada S."/>
            <person name="Moriya K."/>
            <person name="Ishii Y."/>
            <person name="Tateda K."/>
        </authorList>
    </citation>
    <scope>NUCLEOTIDE SEQUENCE</scope>
    <source>
        <strain evidence="1">JCM 11563</strain>
    </source>
</reference>
<accession>A0ABQ4PRV8</accession>
<dbReference type="EMBL" id="BPEY01000205">
    <property type="protein sequence ID" value="GIU52605.1"/>
    <property type="molecule type" value="Genomic_DNA"/>
</dbReference>
<gene>
    <name evidence="1" type="ORF">TUM4438_45720</name>
</gene>
<evidence type="ECO:0008006" key="3">
    <source>
        <dbReference type="Google" id="ProtNLM"/>
    </source>
</evidence>
<evidence type="ECO:0000313" key="1">
    <source>
        <dbReference type="EMBL" id="GIU52605.1"/>
    </source>
</evidence>
<comment type="caution">
    <text evidence="1">The sequence shown here is derived from an EMBL/GenBank/DDBJ whole genome shotgun (WGS) entry which is preliminary data.</text>
</comment>
<evidence type="ECO:0000313" key="2">
    <source>
        <dbReference type="Proteomes" id="UP000887104"/>
    </source>
</evidence>
<dbReference type="Pfam" id="PF19923">
    <property type="entry name" value="DUF6386"/>
    <property type="match status" value="1"/>
</dbReference>
<protein>
    <recommendedName>
        <fullName evidence="3">Integrin</fullName>
    </recommendedName>
</protein>
<dbReference type="InterPro" id="IPR045665">
    <property type="entry name" value="DUF6386"/>
</dbReference>
<organism evidence="1 2">
    <name type="scientific">Shewanella sairae</name>
    <dbReference type="NCBI Taxonomy" id="190310"/>
    <lineage>
        <taxon>Bacteria</taxon>
        <taxon>Pseudomonadati</taxon>
        <taxon>Pseudomonadota</taxon>
        <taxon>Gammaproteobacteria</taxon>
        <taxon>Alteromonadales</taxon>
        <taxon>Shewanellaceae</taxon>
        <taxon>Shewanella</taxon>
    </lineage>
</organism>
<sequence>MSLYKFATDTSTLCVFDLKCLKHKLCDDVDWWSIQSDALAEMNKGNVAFIGLLEDGLYSFKIVDEVLNSKVEINLNVPSGTVFVGAGEEVTADEFEPECLRGGVLLDLEPGKYTLKSKVEHEVILLSFKSATGSFNTFKGSINLDV</sequence>
<name>A0ABQ4PRV8_9GAMM</name>
<proteinExistence type="predicted"/>
<dbReference type="RefSeq" id="WP_220783547.1">
    <property type="nucleotide sequence ID" value="NZ_BPEY01000205.1"/>
</dbReference>
<dbReference type="Proteomes" id="UP000887104">
    <property type="component" value="Unassembled WGS sequence"/>
</dbReference>